<dbReference type="GO" id="GO:0005975">
    <property type="term" value="P:carbohydrate metabolic process"/>
    <property type="evidence" value="ECO:0007669"/>
    <property type="project" value="InterPro"/>
</dbReference>
<dbReference type="SUPFAM" id="SSF48208">
    <property type="entry name" value="Six-hairpin glycosidases"/>
    <property type="match status" value="1"/>
</dbReference>
<reference evidence="1 2" key="1">
    <citation type="submission" date="2019-10" db="EMBL/GenBank/DDBJ databases">
        <title>Genome Sequences from Six Type Strain Members of the Archaeal Family Sulfolobaceae: Acidianus ambivalens, Acidianus infernus, Metallosphaera prunae, Stygiolobus azoricus, Sulfolobus metallicus, and Sulfurisphaera ohwakuensis.</title>
        <authorList>
            <person name="Counts J.A."/>
            <person name="Kelly R.M."/>
        </authorList>
    </citation>
    <scope>NUCLEOTIDE SEQUENCE [LARGE SCALE GENOMIC DNA]</scope>
    <source>
        <strain evidence="1 2">FC6</strain>
    </source>
</reference>
<protein>
    <recommendedName>
        <fullName evidence="3">Thioredoxin</fullName>
    </recommendedName>
</protein>
<keyword evidence="2" id="KW-1185">Reference proteome</keyword>
<dbReference type="Proteomes" id="UP000423396">
    <property type="component" value="Chromosome"/>
</dbReference>
<evidence type="ECO:0000313" key="2">
    <source>
        <dbReference type="Proteomes" id="UP000423396"/>
    </source>
</evidence>
<dbReference type="InterPro" id="IPR008928">
    <property type="entry name" value="6-hairpin_glycosidase_sf"/>
</dbReference>
<name>A0A650CQQ0_9CREN</name>
<dbReference type="KEGG" id="sazo:D1868_08895"/>
<organism evidence="1 2">
    <name type="scientific">Stygiolobus azoricus</name>
    <dbReference type="NCBI Taxonomy" id="41675"/>
    <lineage>
        <taxon>Archaea</taxon>
        <taxon>Thermoproteota</taxon>
        <taxon>Thermoprotei</taxon>
        <taxon>Sulfolobales</taxon>
        <taxon>Sulfolobaceae</taxon>
        <taxon>Stygiolobus</taxon>
    </lineage>
</organism>
<gene>
    <name evidence="1" type="ORF">D1868_08895</name>
</gene>
<dbReference type="Gene3D" id="1.50.10.20">
    <property type="match status" value="1"/>
</dbReference>
<dbReference type="AlphaFoldDB" id="A0A650CQQ0"/>
<sequence length="386" mass="43959">MISEKTLADAKFYGKLLAIFFTSDKCNICDELFEKISKLQIAQKFYLIKLNSIEYLQYTVRYSRGIIPSIGIISPDGRLLGIIESEKVDYIEDRLRDIYSNKDKIAGILPTVPQSVEDVNPVEFYDIINYAIDGNPIDFRGIQFLKFYSRLHKEYEKILKLVTPADSVANFLLSGKKPNLDEKYTSNLALNVILGIDTDEYSKKLMERIKEDGSVIRSSRKEVSGLLIDQAMVGNALLTLYQNSFNDSYLSLAIKVAEWTLNNLADNLGFRDCKAENDLVKLPVYEPIANSEAAIFFARLWAVTDDQKYLENAKKAMNISYTLGTDIRTLSRVAIAYLKINELIKSKEKVPDDIRVEIVKDNGCQGLEFKFKDKCYKSIDEIKSTI</sequence>
<evidence type="ECO:0000313" key="1">
    <source>
        <dbReference type="EMBL" id="QGR20093.1"/>
    </source>
</evidence>
<proteinExistence type="predicted"/>
<dbReference type="GeneID" id="42799183"/>
<dbReference type="InterPro" id="IPR036249">
    <property type="entry name" value="Thioredoxin-like_sf"/>
</dbReference>
<dbReference type="EMBL" id="CP045483">
    <property type="protein sequence ID" value="QGR20093.1"/>
    <property type="molecule type" value="Genomic_DNA"/>
</dbReference>
<dbReference type="Gene3D" id="3.40.30.10">
    <property type="entry name" value="Glutaredoxin"/>
    <property type="match status" value="1"/>
</dbReference>
<dbReference type="SUPFAM" id="SSF52833">
    <property type="entry name" value="Thioredoxin-like"/>
    <property type="match status" value="1"/>
</dbReference>
<dbReference type="OrthoDB" id="36828at2157"/>
<dbReference type="RefSeq" id="WP_156007542.1">
    <property type="nucleotide sequence ID" value="NZ_CP045483.1"/>
</dbReference>
<evidence type="ECO:0008006" key="3">
    <source>
        <dbReference type="Google" id="ProtNLM"/>
    </source>
</evidence>
<accession>A0A650CQQ0</accession>